<name>A0AAE3HL67_9GAMM</name>
<dbReference type="AlphaFoldDB" id="A0AAE3HL67"/>
<dbReference type="CDD" id="cd00761">
    <property type="entry name" value="Glyco_tranf_GTA_type"/>
    <property type="match status" value="1"/>
</dbReference>
<organism evidence="1 2">
    <name type="scientific">Methylohalomonas lacus</name>
    <dbReference type="NCBI Taxonomy" id="398773"/>
    <lineage>
        <taxon>Bacteria</taxon>
        <taxon>Pseudomonadati</taxon>
        <taxon>Pseudomonadota</taxon>
        <taxon>Gammaproteobacteria</taxon>
        <taxon>Methylohalomonadales</taxon>
        <taxon>Methylohalomonadaceae</taxon>
        <taxon>Methylohalomonas</taxon>
    </lineage>
</organism>
<sequence length="314" mass="36989">MNIEKASIAIYVFSYNRAEYLENCLKSIDTHSYYRDITIIDDVSSDFSTVKLLKKLECGYRVVYSNETSCDHIRYGGLYNNMNWAIGDAQNRKLKRVLFIQDDMQLIRQFGPQEYNDIDHFFRNNRRSVQYYSCFLKSKHRNVDEQSLVPDLSCTAYICNSKFHPGFRFFSDVGVFDIDRFKLNFQYFEGDERDNNLKAINRNLVMGLSMRPFMMWLPFPESHRGKKRSVKHNLIESLGGAGFHPVDELEHSKINLLEKKLPFAEDFLHSPAIGQCRWWSTEGGLENLLARYGWRHILAKLIRKLERNNLFKSI</sequence>
<dbReference type="EMBL" id="JANUCT010000021">
    <property type="protein sequence ID" value="MCS3904380.1"/>
    <property type="molecule type" value="Genomic_DNA"/>
</dbReference>
<reference evidence="1" key="1">
    <citation type="submission" date="2022-08" db="EMBL/GenBank/DDBJ databases">
        <title>Genomic Encyclopedia of Type Strains, Phase III (KMG-III): the genomes of soil and plant-associated and newly described type strains.</title>
        <authorList>
            <person name="Whitman W."/>
        </authorList>
    </citation>
    <scope>NUCLEOTIDE SEQUENCE</scope>
    <source>
        <strain evidence="1">HMT 1</strain>
    </source>
</reference>
<dbReference type="SUPFAM" id="SSF53448">
    <property type="entry name" value="Nucleotide-diphospho-sugar transferases"/>
    <property type="match status" value="1"/>
</dbReference>
<evidence type="ECO:0000313" key="1">
    <source>
        <dbReference type="EMBL" id="MCS3904380.1"/>
    </source>
</evidence>
<comment type="caution">
    <text evidence="1">The sequence shown here is derived from an EMBL/GenBank/DDBJ whole genome shotgun (WGS) entry which is preliminary data.</text>
</comment>
<dbReference type="RefSeq" id="WP_259057222.1">
    <property type="nucleotide sequence ID" value="NZ_JANUCT010000021.1"/>
</dbReference>
<accession>A0AAE3HL67</accession>
<evidence type="ECO:0000313" key="2">
    <source>
        <dbReference type="Proteomes" id="UP001204445"/>
    </source>
</evidence>
<dbReference type="Gene3D" id="3.90.550.10">
    <property type="entry name" value="Spore Coat Polysaccharide Biosynthesis Protein SpsA, Chain A"/>
    <property type="match status" value="1"/>
</dbReference>
<protein>
    <submittedName>
        <fullName evidence="1">Glycosyltransferase involved in cell wall biosynthesis</fullName>
    </submittedName>
</protein>
<gene>
    <name evidence="1" type="ORF">J2T55_002416</name>
</gene>
<dbReference type="InterPro" id="IPR029044">
    <property type="entry name" value="Nucleotide-diphossugar_trans"/>
</dbReference>
<proteinExistence type="predicted"/>
<dbReference type="Proteomes" id="UP001204445">
    <property type="component" value="Unassembled WGS sequence"/>
</dbReference>
<keyword evidence="2" id="KW-1185">Reference proteome</keyword>